<evidence type="ECO:0000256" key="2">
    <source>
        <dbReference type="SAM" id="MobiDB-lite"/>
    </source>
</evidence>
<feature type="compositionally biased region" description="Basic and acidic residues" evidence="2">
    <location>
        <begin position="1"/>
        <end position="10"/>
    </location>
</feature>
<feature type="region of interest" description="Disordered" evidence="2">
    <location>
        <begin position="1"/>
        <end position="23"/>
    </location>
</feature>
<keyword evidence="4" id="KW-1185">Reference proteome</keyword>
<keyword evidence="1" id="KW-0862">Zinc</keyword>
<evidence type="ECO:0000256" key="1">
    <source>
        <dbReference type="ARBA" id="ARBA00022833"/>
    </source>
</evidence>
<comment type="caution">
    <text evidence="3">The sequence shown here is derived from an EMBL/GenBank/DDBJ whole genome shotgun (WGS) entry which is preliminary data.</text>
</comment>
<dbReference type="Proteomes" id="UP001501676">
    <property type="component" value="Unassembled WGS sequence"/>
</dbReference>
<dbReference type="SUPFAM" id="SSF102588">
    <property type="entry name" value="LmbE-like"/>
    <property type="match status" value="1"/>
</dbReference>
<dbReference type="PANTHER" id="PTHR12993:SF28">
    <property type="entry name" value="LMBE FAMILY PROTEIN"/>
    <property type="match status" value="1"/>
</dbReference>
<dbReference type="InterPro" id="IPR003737">
    <property type="entry name" value="GlcNAc_PI_deacetylase-related"/>
</dbReference>
<evidence type="ECO:0000313" key="3">
    <source>
        <dbReference type="EMBL" id="GAA3395596.1"/>
    </source>
</evidence>
<dbReference type="EMBL" id="BAAAYN010000048">
    <property type="protein sequence ID" value="GAA3395596.1"/>
    <property type="molecule type" value="Genomic_DNA"/>
</dbReference>
<organism evidence="3 4">
    <name type="scientific">Cryptosporangium minutisporangium</name>
    <dbReference type="NCBI Taxonomy" id="113569"/>
    <lineage>
        <taxon>Bacteria</taxon>
        <taxon>Bacillati</taxon>
        <taxon>Actinomycetota</taxon>
        <taxon>Actinomycetes</taxon>
        <taxon>Cryptosporangiales</taxon>
        <taxon>Cryptosporangiaceae</taxon>
        <taxon>Cryptosporangium</taxon>
    </lineage>
</organism>
<dbReference type="Gene3D" id="3.40.50.10320">
    <property type="entry name" value="LmbE-like"/>
    <property type="match status" value="1"/>
</dbReference>
<reference evidence="4" key="1">
    <citation type="journal article" date="2019" name="Int. J. Syst. Evol. Microbiol.">
        <title>The Global Catalogue of Microorganisms (GCM) 10K type strain sequencing project: providing services to taxonomists for standard genome sequencing and annotation.</title>
        <authorList>
            <consortium name="The Broad Institute Genomics Platform"/>
            <consortium name="The Broad Institute Genome Sequencing Center for Infectious Disease"/>
            <person name="Wu L."/>
            <person name="Ma J."/>
        </authorList>
    </citation>
    <scope>NUCLEOTIDE SEQUENCE [LARGE SCALE GENOMIC DNA]</scope>
    <source>
        <strain evidence="4">JCM 9458</strain>
    </source>
</reference>
<dbReference type="Pfam" id="PF02585">
    <property type="entry name" value="PIG-L"/>
    <property type="match status" value="1"/>
</dbReference>
<evidence type="ECO:0000313" key="4">
    <source>
        <dbReference type="Proteomes" id="UP001501676"/>
    </source>
</evidence>
<gene>
    <name evidence="3" type="ORF">GCM10020369_69310</name>
</gene>
<name>A0ABP6TA75_9ACTN</name>
<dbReference type="PANTHER" id="PTHR12993">
    <property type="entry name" value="N-ACETYLGLUCOSAMINYL-PHOSPHATIDYLINOSITOL DE-N-ACETYLASE-RELATED"/>
    <property type="match status" value="1"/>
</dbReference>
<proteinExistence type="predicted"/>
<dbReference type="InterPro" id="IPR024078">
    <property type="entry name" value="LmbE-like_dom_sf"/>
</dbReference>
<protein>
    <submittedName>
        <fullName evidence="3">PIG-L family deacetylase</fullName>
    </submittedName>
</protein>
<sequence>MTAPKCHDVGPLDCQPRPGRAPRQNFERLAALEKQVRSRPAYDSVVSFPPSPRPIDDVERVLVVTAHPDDVDFSAGGTVATWTKAGIDVGYVIATSGDAGGFDDTPRDQMAGIREAEQRAAAAVLGVTDVTFLGYPDGALYVTDDLRRDITRQIRRFRPDRVLTTSPVRDWSRVAAAHGDHARIGEATFDAVYPDARNPFAHPSLLRDEGLEPWTVREMWFSGTPTADHAVDITDVFEQKLNALREHVSQLPGELDAMRSRIEQWNRANAVRGGLPEGSYAEIYTVIHTA</sequence>
<accession>A0ABP6TA75</accession>